<keyword evidence="8 9" id="KW-0472">Membrane</keyword>
<dbReference type="InterPro" id="IPR003593">
    <property type="entry name" value="AAA+_ATPase"/>
</dbReference>
<dbReference type="GO" id="GO:0005886">
    <property type="term" value="C:plasma membrane"/>
    <property type="evidence" value="ECO:0007669"/>
    <property type="project" value="UniProtKB-SubCell"/>
</dbReference>
<dbReference type="OrthoDB" id="3396710at2"/>
<dbReference type="Pfam" id="PF12399">
    <property type="entry name" value="BCA_ABC_TP_C"/>
    <property type="match status" value="1"/>
</dbReference>
<protein>
    <submittedName>
        <fullName evidence="11">ATP-binding cassette domain-containing protein</fullName>
    </submittedName>
</protein>
<keyword evidence="12" id="KW-1185">Reference proteome</keyword>
<dbReference type="EMBL" id="RPFW01000005">
    <property type="protein sequence ID" value="TVZ02141.1"/>
    <property type="molecule type" value="Genomic_DNA"/>
</dbReference>
<feature type="transmembrane region" description="Helical" evidence="9">
    <location>
        <begin position="213"/>
        <end position="233"/>
    </location>
</feature>
<dbReference type="PROSITE" id="PS50893">
    <property type="entry name" value="ABC_TRANSPORTER_2"/>
    <property type="match status" value="1"/>
</dbReference>
<keyword evidence="2" id="KW-0813">Transport</keyword>
<keyword evidence="4 9" id="KW-0812">Transmembrane</keyword>
<dbReference type="GO" id="GO:0005524">
    <property type="term" value="F:ATP binding"/>
    <property type="evidence" value="ECO:0007669"/>
    <property type="project" value="UniProtKB-KW"/>
</dbReference>
<evidence type="ECO:0000256" key="6">
    <source>
        <dbReference type="ARBA" id="ARBA00022840"/>
    </source>
</evidence>
<sequence>MKTWRVLRSAPTWTWPALSALIILFLPQLGLPYAATLQVELAAILALVVSGLNLSLGYAGELALGQAAMYAAGAYAAGILSEHGQTDLLLQLAVSGAVALLVGVVTGIPGLRLNSWSLAMTSFFLVLIIPDLLEIFSSQTGGTNGLSGIQAVTLFGITLSSGDLYMAIIVVAVLWFALMRNIVTSRHGIAFQVLKQSPVLATSQGIAVFRMKLAAYALGAIPAGLAGALFANLEQYISPDAFNFTLATSVLAASILGGSASVYGAAVGAAIMQWGPNNSTAFQQYSLIFYGAFLVIGGVLLRGGIARLGRDLLRRLDRAAGVRAAPVPAAGAPREMTPLSGASLAVRGVSKLFGGNQALKDVNLLAEPGKVTAIIGPNGSGKTTLLNMVCGFYRTDQGEITLGKDRLDQLPPHRRARIGISRTFQTPNLPGGITVAEAVSSGRYMTSRASTWSAIFRTPGYRKVRRADLAEADRLLELAGLLHLRDTQAVALPLGMRRMLELARALIAGPRLLLLDETASGLDEDEVDRIASLLTRIRDAGATVILVEHNFRLVLELADHIVVLAHGEVIAEGPPAEIERNPRVLSEYLGTSGESKELTIAEELASIAGDPSLAGDRGEDQ</sequence>
<evidence type="ECO:0000313" key="12">
    <source>
        <dbReference type="Proteomes" id="UP000460272"/>
    </source>
</evidence>
<dbReference type="GO" id="GO:0015658">
    <property type="term" value="F:branched-chain amino acid transmembrane transporter activity"/>
    <property type="evidence" value="ECO:0007669"/>
    <property type="project" value="InterPro"/>
</dbReference>
<evidence type="ECO:0000256" key="4">
    <source>
        <dbReference type="ARBA" id="ARBA00022692"/>
    </source>
</evidence>
<dbReference type="SMART" id="SM00382">
    <property type="entry name" value="AAA"/>
    <property type="match status" value="1"/>
</dbReference>
<comment type="caution">
    <text evidence="11">The sequence shown here is derived from an EMBL/GenBank/DDBJ whole genome shotgun (WGS) entry which is preliminary data.</text>
</comment>
<feature type="transmembrane region" description="Helical" evidence="9">
    <location>
        <begin position="154"/>
        <end position="178"/>
    </location>
</feature>
<feature type="transmembrane region" description="Helical" evidence="9">
    <location>
        <begin position="287"/>
        <end position="305"/>
    </location>
</feature>
<dbReference type="Gene3D" id="3.40.50.300">
    <property type="entry name" value="P-loop containing nucleotide triphosphate hydrolases"/>
    <property type="match status" value="1"/>
</dbReference>
<dbReference type="InterPro" id="IPR051120">
    <property type="entry name" value="ABC_AA/LPS_Transport"/>
</dbReference>
<evidence type="ECO:0000256" key="9">
    <source>
        <dbReference type="SAM" id="Phobius"/>
    </source>
</evidence>
<dbReference type="Proteomes" id="UP000460272">
    <property type="component" value="Unassembled WGS sequence"/>
</dbReference>
<dbReference type="CDD" id="cd03219">
    <property type="entry name" value="ABC_Mj1267_LivG_branched"/>
    <property type="match status" value="1"/>
</dbReference>
<dbReference type="AlphaFoldDB" id="A0A6P2BUX4"/>
<dbReference type="InterPro" id="IPR027417">
    <property type="entry name" value="P-loop_NTPase"/>
</dbReference>
<reference evidence="11 12" key="1">
    <citation type="submission" date="2018-11" db="EMBL/GenBank/DDBJ databases">
        <title>Trebonia kvetii gen.nov., sp.nov., a novel acidophilic actinobacterium, and proposal of the new actinobacterial family Treboniaceae fam. nov.</title>
        <authorList>
            <person name="Rapoport D."/>
            <person name="Sagova-Mareckova M."/>
            <person name="Sedlacek I."/>
            <person name="Provaznik J."/>
            <person name="Kralova S."/>
            <person name="Pavlinic D."/>
            <person name="Benes V."/>
            <person name="Kopecky J."/>
        </authorList>
    </citation>
    <scope>NUCLEOTIDE SEQUENCE [LARGE SCALE GENOMIC DNA]</scope>
    <source>
        <strain evidence="11 12">15Tr583</strain>
    </source>
</reference>
<feature type="transmembrane region" description="Helical" evidence="9">
    <location>
        <begin position="115"/>
        <end position="133"/>
    </location>
</feature>
<keyword evidence="5" id="KW-0547">Nucleotide-binding</keyword>
<feature type="transmembrane region" description="Helical" evidence="9">
    <location>
        <begin position="245"/>
        <end position="275"/>
    </location>
</feature>
<evidence type="ECO:0000256" key="1">
    <source>
        <dbReference type="ARBA" id="ARBA00004651"/>
    </source>
</evidence>
<dbReference type="Pfam" id="PF02653">
    <property type="entry name" value="BPD_transp_2"/>
    <property type="match status" value="1"/>
</dbReference>
<evidence type="ECO:0000259" key="10">
    <source>
        <dbReference type="PROSITE" id="PS50893"/>
    </source>
</evidence>
<organism evidence="11 12">
    <name type="scientific">Trebonia kvetii</name>
    <dbReference type="NCBI Taxonomy" id="2480626"/>
    <lineage>
        <taxon>Bacteria</taxon>
        <taxon>Bacillati</taxon>
        <taxon>Actinomycetota</taxon>
        <taxon>Actinomycetes</taxon>
        <taxon>Streptosporangiales</taxon>
        <taxon>Treboniaceae</taxon>
        <taxon>Trebonia</taxon>
    </lineage>
</organism>
<dbReference type="CDD" id="cd06581">
    <property type="entry name" value="TM_PBP1_LivM_like"/>
    <property type="match status" value="1"/>
</dbReference>
<dbReference type="PANTHER" id="PTHR45772">
    <property type="entry name" value="CONSERVED COMPONENT OF ABC TRANSPORTER FOR NATURAL AMINO ACIDS-RELATED"/>
    <property type="match status" value="1"/>
</dbReference>
<evidence type="ECO:0000256" key="7">
    <source>
        <dbReference type="ARBA" id="ARBA00022989"/>
    </source>
</evidence>
<feature type="transmembrane region" description="Helical" evidence="9">
    <location>
        <begin position="41"/>
        <end position="59"/>
    </location>
</feature>
<dbReference type="SUPFAM" id="SSF52540">
    <property type="entry name" value="P-loop containing nucleoside triphosphate hydrolases"/>
    <property type="match status" value="1"/>
</dbReference>
<evidence type="ECO:0000256" key="3">
    <source>
        <dbReference type="ARBA" id="ARBA00022475"/>
    </source>
</evidence>
<feature type="transmembrane region" description="Helical" evidence="9">
    <location>
        <begin position="88"/>
        <end position="109"/>
    </location>
</feature>
<accession>A0A6P2BUX4</accession>
<dbReference type="GO" id="GO:0016887">
    <property type="term" value="F:ATP hydrolysis activity"/>
    <property type="evidence" value="ECO:0007669"/>
    <property type="project" value="InterPro"/>
</dbReference>
<dbReference type="RefSeq" id="WP_145856867.1">
    <property type="nucleotide sequence ID" value="NZ_RPFW01000005.1"/>
</dbReference>
<keyword evidence="6 11" id="KW-0067">ATP-binding</keyword>
<dbReference type="InterPro" id="IPR043428">
    <property type="entry name" value="LivM-like"/>
</dbReference>
<evidence type="ECO:0000256" key="5">
    <source>
        <dbReference type="ARBA" id="ARBA00022741"/>
    </source>
</evidence>
<evidence type="ECO:0000256" key="8">
    <source>
        <dbReference type="ARBA" id="ARBA00023136"/>
    </source>
</evidence>
<dbReference type="InterPro" id="IPR032823">
    <property type="entry name" value="BCA_ABC_TP_C"/>
</dbReference>
<gene>
    <name evidence="11" type="ORF">EAS64_25240</name>
</gene>
<keyword evidence="7 9" id="KW-1133">Transmembrane helix</keyword>
<dbReference type="InterPro" id="IPR003439">
    <property type="entry name" value="ABC_transporter-like_ATP-bd"/>
</dbReference>
<evidence type="ECO:0000313" key="11">
    <source>
        <dbReference type="EMBL" id="TVZ02141.1"/>
    </source>
</evidence>
<dbReference type="InterPro" id="IPR001851">
    <property type="entry name" value="ABC_transp_permease"/>
</dbReference>
<feature type="transmembrane region" description="Helical" evidence="9">
    <location>
        <begin position="12"/>
        <end position="35"/>
    </location>
</feature>
<comment type="subcellular location">
    <subcellularLocation>
        <location evidence="1">Cell membrane</location>
        <topology evidence="1">Multi-pass membrane protein</topology>
    </subcellularLocation>
</comment>
<evidence type="ECO:0000256" key="2">
    <source>
        <dbReference type="ARBA" id="ARBA00022448"/>
    </source>
</evidence>
<proteinExistence type="predicted"/>
<name>A0A6P2BUX4_9ACTN</name>
<feature type="domain" description="ABC transporter" evidence="10">
    <location>
        <begin position="344"/>
        <end position="591"/>
    </location>
</feature>
<dbReference type="Pfam" id="PF00005">
    <property type="entry name" value="ABC_tran"/>
    <property type="match status" value="1"/>
</dbReference>
<keyword evidence="3" id="KW-1003">Cell membrane</keyword>